<comment type="caution">
    <text evidence="1">The sequence shown here is derived from an EMBL/GenBank/DDBJ whole genome shotgun (WGS) entry which is preliminary data.</text>
</comment>
<protein>
    <submittedName>
        <fullName evidence="1">OsmC family peroxiredoxin</fullName>
    </submittedName>
</protein>
<reference evidence="1 2" key="2">
    <citation type="submission" date="2020-06" db="EMBL/GenBank/DDBJ databases">
        <title>Ramlibacter rhizophilus sp. nov., isolated from rhizosphere soil of national flower Mugunghwa from South Korea.</title>
        <authorList>
            <person name="Zheng-Fei Y."/>
            <person name="Huan T."/>
        </authorList>
    </citation>
    <scope>NUCLEOTIDE SEQUENCE [LARGE SCALE GENOMIC DNA]</scope>
    <source>
        <strain evidence="1 2">B156</strain>
    </source>
</reference>
<accession>A0A849KNP0</accession>
<evidence type="ECO:0000313" key="1">
    <source>
        <dbReference type="EMBL" id="NNU45443.1"/>
    </source>
</evidence>
<dbReference type="EMBL" id="JABFCS010000002">
    <property type="protein sequence ID" value="NNU45443.1"/>
    <property type="molecule type" value="Genomic_DNA"/>
</dbReference>
<dbReference type="InterPro" id="IPR052707">
    <property type="entry name" value="OsmC_Ohr_Peroxiredoxin"/>
</dbReference>
<keyword evidence="2" id="KW-1185">Reference proteome</keyword>
<name>A0A849KNP0_9BURK</name>
<gene>
    <name evidence="1" type="ORF">HK415_23210</name>
</gene>
<dbReference type="PANTHER" id="PTHR42830:SF2">
    <property type="entry name" value="OSMC_OHR FAMILY PROTEIN"/>
    <property type="match status" value="1"/>
</dbReference>
<dbReference type="PANTHER" id="PTHR42830">
    <property type="entry name" value="OSMOTICALLY INDUCIBLE FAMILY PROTEIN"/>
    <property type="match status" value="1"/>
</dbReference>
<dbReference type="Pfam" id="PF02566">
    <property type="entry name" value="OsmC"/>
    <property type="match status" value="1"/>
</dbReference>
<dbReference type="Proteomes" id="UP000552954">
    <property type="component" value="Unassembled WGS sequence"/>
</dbReference>
<proteinExistence type="predicted"/>
<dbReference type="InterPro" id="IPR003718">
    <property type="entry name" value="OsmC/Ohr_fam"/>
</dbReference>
<dbReference type="AlphaFoldDB" id="A0A849KNP0"/>
<reference evidence="1 2" key="1">
    <citation type="submission" date="2020-05" db="EMBL/GenBank/DDBJ databases">
        <authorList>
            <person name="Khan S.A."/>
            <person name="Jeon C.O."/>
            <person name="Chun B.H."/>
        </authorList>
    </citation>
    <scope>NUCLEOTIDE SEQUENCE [LARGE SCALE GENOMIC DNA]</scope>
    <source>
        <strain evidence="1 2">B156</strain>
    </source>
</reference>
<dbReference type="SUPFAM" id="SSF82784">
    <property type="entry name" value="OsmC-like"/>
    <property type="match status" value="1"/>
</dbReference>
<organism evidence="1 2">
    <name type="scientific">Ramlibacter montanisoli</name>
    <dbReference type="NCBI Taxonomy" id="2732512"/>
    <lineage>
        <taxon>Bacteria</taxon>
        <taxon>Pseudomonadati</taxon>
        <taxon>Pseudomonadota</taxon>
        <taxon>Betaproteobacteria</taxon>
        <taxon>Burkholderiales</taxon>
        <taxon>Comamonadaceae</taxon>
        <taxon>Ramlibacter</taxon>
    </lineage>
</organism>
<sequence>MQPLPHRYHVQAVAAATGSVMVGAAGLPDLETHAPPEFGGPEGFWSPETLLAAAISDCYILSFRAAARASKLEWQNLEVGVDALLEHVDGITRFTRVKISPRLGIPPTVNEATAIGVLHKAKRMCLVTNSMNAECELATLVYSVAVAQAAG</sequence>
<dbReference type="InterPro" id="IPR015946">
    <property type="entry name" value="KH_dom-like_a/b"/>
</dbReference>
<dbReference type="InterPro" id="IPR036102">
    <property type="entry name" value="OsmC/Ohrsf"/>
</dbReference>
<evidence type="ECO:0000313" key="2">
    <source>
        <dbReference type="Proteomes" id="UP000552954"/>
    </source>
</evidence>
<dbReference type="Gene3D" id="3.30.300.20">
    <property type="match status" value="1"/>
</dbReference>